<name>A0ABW0S201_9BURK</name>
<evidence type="ECO:0008006" key="3">
    <source>
        <dbReference type="Google" id="ProtNLM"/>
    </source>
</evidence>
<reference evidence="2" key="1">
    <citation type="journal article" date="2019" name="Int. J. Syst. Evol. Microbiol.">
        <title>The Global Catalogue of Microorganisms (GCM) 10K type strain sequencing project: providing services to taxonomists for standard genome sequencing and annotation.</title>
        <authorList>
            <consortium name="The Broad Institute Genomics Platform"/>
            <consortium name="The Broad Institute Genome Sequencing Center for Infectious Disease"/>
            <person name="Wu L."/>
            <person name="Ma J."/>
        </authorList>
    </citation>
    <scope>NUCLEOTIDE SEQUENCE [LARGE SCALE GENOMIC DNA]</scope>
    <source>
        <strain evidence="2">CGMCC 4.5798</strain>
    </source>
</reference>
<dbReference type="Gene3D" id="3.40.630.30">
    <property type="match status" value="1"/>
</dbReference>
<protein>
    <recommendedName>
        <fullName evidence="3">GNAT family N-acetyltransferase</fullName>
    </recommendedName>
</protein>
<evidence type="ECO:0000313" key="2">
    <source>
        <dbReference type="Proteomes" id="UP001596086"/>
    </source>
</evidence>
<proteinExistence type="predicted"/>
<organism evidence="1 2">
    <name type="scientific">Massilia aerilata</name>
    <dbReference type="NCBI Taxonomy" id="453817"/>
    <lineage>
        <taxon>Bacteria</taxon>
        <taxon>Pseudomonadati</taxon>
        <taxon>Pseudomonadota</taxon>
        <taxon>Betaproteobacteria</taxon>
        <taxon>Burkholderiales</taxon>
        <taxon>Oxalobacteraceae</taxon>
        <taxon>Telluria group</taxon>
        <taxon>Massilia</taxon>
    </lineage>
</organism>
<dbReference type="RefSeq" id="WP_379774374.1">
    <property type="nucleotide sequence ID" value="NZ_JBHSMZ010000016.1"/>
</dbReference>
<keyword evidence="2" id="KW-1185">Reference proteome</keyword>
<gene>
    <name evidence="1" type="ORF">ACFPO9_20860</name>
</gene>
<comment type="caution">
    <text evidence="1">The sequence shown here is derived from an EMBL/GenBank/DDBJ whole genome shotgun (WGS) entry which is preliminary data.</text>
</comment>
<evidence type="ECO:0000313" key="1">
    <source>
        <dbReference type="EMBL" id="MFC5550976.1"/>
    </source>
</evidence>
<dbReference type="SUPFAM" id="SSF55729">
    <property type="entry name" value="Acyl-CoA N-acyltransferases (Nat)"/>
    <property type="match status" value="1"/>
</dbReference>
<dbReference type="Proteomes" id="UP001596086">
    <property type="component" value="Unassembled WGS sequence"/>
</dbReference>
<dbReference type="EMBL" id="JBHSMZ010000016">
    <property type="protein sequence ID" value="MFC5550976.1"/>
    <property type="molecule type" value="Genomic_DNA"/>
</dbReference>
<dbReference type="InterPro" id="IPR016181">
    <property type="entry name" value="Acyl_CoA_acyltransferase"/>
</dbReference>
<accession>A0ABW0S201</accession>
<sequence length="150" mass="16364">MTTSQFLEQLAGAPVAHGLFDKVGDLQHGRTRLDLESYQYDPVRKLPLYVFKLLADDGAVVGQYHFAPGDPDQVGEIGNAGGHVDAAYRDKGHSKDCIKALKSLAWRHGMASFIVTCPKSNGAARTALQQVGKEIDRQDGDMCFYEIPAT</sequence>